<evidence type="ECO:0000313" key="2">
    <source>
        <dbReference type="EMBL" id="MDQ0578668.1"/>
    </source>
</evidence>
<dbReference type="InterPro" id="IPR029058">
    <property type="entry name" value="AB_hydrolase_fold"/>
</dbReference>
<dbReference type="PROSITE" id="PS51318">
    <property type="entry name" value="TAT"/>
    <property type="match status" value="1"/>
</dbReference>
<evidence type="ECO:0000259" key="1">
    <source>
        <dbReference type="Pfam" id="PF00135"/>
    </source>
</evidence>
<dbReference type="InterPro" id="IPR050309">
    <property type="entry name" value="Type-B_Carboxylest/Lipase"/>
</dbReference>
<dbReference type="Proteomes" id="UP001230654">
    <property type="component" value="Unassembled WGS sequence"/>
</dbReference>
<evidence type="ECO:0000313" key="3">
    <source>
        <dbReference type="Proteomes" id="UP001230654"/>
    </source>
</evidence>
<proteinExistence type="predicted"/>
<dbReference type="EMBL" id="JAUSWV010000002">
    <property type="protein sequence ID" value="MDQ0578668.1"/>
    <property type="molecule type" value="Genomic_DNA"/>
</dbReference>
<reference evidence="2 3" key="1">
    <citation type="submission" date="2023-07" db="EMBL/GenBank/DDBJ databases">
        <title>Comparative genomics of wheat-associated soil bacteria to identify genetic determinants of phenazine resistance.</title>
        <authorList>
            <person name="Mouncey N."/>
        </authorList>
    </citation>
    <scope>NUCLEOTIDE SEQUENCE [LARGE SCALE GENOMIC DNA]</scope>
    <source>
        <strain evidence="2 3">B2I6</strain>
    </source>
</reference>
<dbReference type="InterPro" id="IPR006311">
    <property type="entry name" value="TAT_signal"/>
</dbReference>
<name>A0ABU0NIL5_STRRH</name>
<organism evidence="2 3">
    <name type="scientific">Streptomyces rishiriensis</name>
    <dbReference type="NCBI Taxonomy" id="68264"/>
    <lineage>
        <taxon>Bacteria</taxon>
        <taxon>Bacillati</taxon>
        <taxon>Actinomycetota</taxon>
        <taxon>Actinomycetes</taxon>
        <taxon>Kitasatosporales</taxon>
        <taxon>Streptomycetaceae</taxon>
        <taxon>Streptomyces</taxon>
    </lineage>
</organism>
<dbReference type="Gene3D" id="3.40.50.1820">
    <property type="entry name" value="alpha/beta hydrolase"/>
    <property type="match status" value="1"/>
</dbReference>
<protein>
    <submittedName>
        <fullName evidence="2">Carboxylesterase type B</fullName>
    </submittedName>
</protein>
<dbReference type="SUPFAM" id="SSF53474">
    <property type="entry name" value="alpha/beta-Hydrolases"/>
    <property type="match status" value="1"/>
</dbReference>
<accession>A0ABU0NIL5</accession>
<keyword evidence="3" id="KW-1185">Reference proteome</keyword>
<comment type="caution">
    <text evidence="2">The sequence shown here is derived from an EMBL/GenBank/DDBJ whole genome shotgun (WGS) entry which is preliminary data.</text>
</comment>
<dbReference type="Pfam" id="PF00135">
    <property type="entry name" value="COesterase"/>
    <property type="match status" value="1"/>
</dbReference>
<sequence>MHEGAFPFHQGEFLNWRDVPPPHHSTPLGRRGFLGAVGATTGASLIGTLDAAPASAAVRAAAERPVRTRSGLVTGVPAALDGVTVYKGIRYAASTAGQNRWRAPRPAPSWTGIRKADTWGAACPQPVTGIDAGKVPPLSEDCLNLNVWTPEADAKARRPVLVWIYGGRNSAMWASQPVYDGAALAAKGVVVVTFNHRVGAFGGLVHPELSAETGHGGSGNWGVLDTVAALRWIRRNIAAFGGDPERVTLAGWSHGSSFVNILMISKLARGLFHRGLLAAGVQYTKDPALGHVAGGYDSLAAAEANGSAFAAYMGASSLADLRALSADEIVSKVYAPGAPSTGTDFGNVLDGYVLPTTYTDAMESGTEYDIPVLTGNNRDENGASPTLAMTVAQFREYAATTFGDRAAGFLKLYPATADAEAAAQYNNYARDEERVSTFLWGTQFRDTAGNRSPLYNYWWTHAPPGTDTTNAIEPADGAGAYHGAEKYYLFGNLYGTDRPWTAEDYAIADTTSSYVARFAATGNPNGPALPPWPAMRATKPLAMELGDAFATLPAADSDAKFAFLKAYLLSQPTEY</sequence>
<feature type="domain" description="Carboxylesterase type B" evidence="1">
    <location>
        <begin position="65"/>
        <end position="547"/>
    </location>
</feature>
<dbReference type="PANTHER" id="PTHR11559">
    <property type="entry name" value="CARBOXYLESTERASE"/>
    <property type="match status" value="1"/>
</dbReference>
<gene>
    <name evidence="2" type="ORF">QF030_000846</name>
</gene>
<dbReference type="InterPro" id="IPR002018">
    <property type="entry name" value="CarbesteraseB"/>
</dbReference>